<dbReference type="AlphaFoldDB" id="A0A9P5U0Y4"/>
<proteinExistence type="predicted"/>
<dbReference type="OrthoDB" id="2870744at2759"/>
<dbReference type="SUPFAM" id="SSF52047">
    <property type="entry name" value="RNI-like"/>
    <property type="match status" value="1"/>
</dbReference>
<reference evidence="1" key="1">
    <citation type="submission" date="2020-11" db="EMBL/GenBank/DDBJ databases">
        <authorList>
            <consortium name="DOE Joint Genome Institute"/>
            <person name="Ahrendt S."/>
            <person name="Riley R."/>
            <person name="Andreopoulos W."/>
            <person name="Labutti K."/>
            <person name="Pangilinan J."/>
            <person name="Ruiz-Duenas F.J."/>
            <person name="Barrasa J.M."/>
            <person name="Sanchez-Garcia M."/>
            <person name="Camarero S."/>
            <person name="Miyauchi S."/>
            <person name="Serrano A."/>
            <person name="Linde D."/>
            <person name="Babiker R."/>
            <person name="Drula E."/>
            <person name="Ayuso-Fernandez I."/>
            <person name="Pacheco R."/>
            <person name="Padilla G."/>
            <person name="Ferreira P."/>
            <person name="Barriuso J."/>
            <person name="Kellner H."/>
            <person name="Castanera R."/>
            <person name="Alfaro M."/>
            <person name="Ramirez L."/>
            <person name="Pisabarro A.G."/>
            <person name="Kuo A."/>
            <person name="Tritt A."/>
            <person name="Lipzen A."/>
            <person name="He G."/>
            <person name="Yan M."/>
            <person name="Ng V."/>
            <person name="Cullen D."/>
            <person name="Martin F."/>
            <person name="Rosso M.-N."/>
            <person name="Henrissat B."/>
            <person name="Hibbett D."/>
            <person name="Martinez A.T."/>
            <person name="Grigoriev I.V."/>
        </authorList>
    </citation>
    <scope>NUCLEOTIDE SEQUENCE</scope>
    <source>
        <strain evidence="1">AH 40177</strain>
    </source>
</reference>
<protein>
    <submittedName>
        <fullName evidence="1">Uncharacterized protein</fullName>
    </submittedName>
</protein>
<dbReference type="Proteomes" id="UP000772434">
    <property type="component" value="Unassembled WGS sequence"/>
</dbReference>
<keyword evidence="2" id="KW-1185">Reference proteome</keyword>
<sequence>MFKKYRSGFLRASLANLILKPNRGPSGWANSFEKCIDEGSVLDVLQGIASNGDLPLLNCAVVRTYGISLFKFQNLQGFHILDAQLEVSLVQWTIMNCPIKQDLPATLWSMLFSSQDLEELTLDGSCFIGLGPVFSIEPWNCKSVFFGRWPHLRKLALSNGLIDRDSSSDDEMISTFFQAHPSLEHMSFSGWQSYSSKVIMECLLSLPKLEIYRGEWQQLYGNSLSPRIRSLNLSGWLDSSNNIGNILEDLHHLESLSMRADVLNSFESLLNWLST</sequence>
<dbReference type="InterPro" id="IPR032675">
    <property type="entry name" value="LRR_dom_sf"/>
</dbReference>
<dbReference type="Gene3D" id="3.80.10.10">
    <property type="entry name" value="Ribonuclease Inhibitor"/>
    <property type="match status" value="1"/>
</dbReference>
<dbReference type="EMBL" id="JADNRY010000155">
    <property type="protein sequence ID" value="KAF9063060.1"/>
    <property type="molecule type" value="Genomic_DNA"/>
</dbReference>
<name>A0A9P5U0Y4_9AGAR</name>
<evidence type="ECO:0000313" key="2">
    <source>
        <dbReference type="Proteomes" id="UP000772434"/>
    </source>
</evidence>
<comment type="caution">
    <text evidence="1">The sequence shown here is derived from an EMBL/GenBank/DDBJ whole genome shotgun (WGS) entry which is preliminary data.</text>
</comment>
<evidence type="ECO:0000313" key="1">
    <source>
        <dbReference type="EMBL" id="KAF9063060.1"/>
    </source>
</evidence>
<organism evidence="1 2">
    <name type="scientific">Rhodocollybia butyracea</name>
    <dbReference type="NCBI Taxonomy" id="206335"/>
    <lineage>
        <taxon>Eukaryota</taxon>
        <taxon>Fungi</taxon>
        <taxon>Dikarya</taxon>
        <taxon>Basidiomycota</taxon>
        <taxon>Agaricomycotina</taxon>
        <taxon>Agaricomycetes</taxon>
        <taxon>Agaricomycetidae</taxon>
        <taxon>Agaricales</taxon>
        <taxon>Marasmiineae</taxon>
        <taxon>Omphalotaceae</taxon>
        <taxon>Rhodocollybia</taxon>
    </lineage>
</organism>
<gene>
    <name evidence="1" type="ORF">BDP27DRAFT_1368340</name>
</gene>
<accession>A0A9P5U0Y4</accession>